<proteinExistence type="predicted"/>
<reference evidence="1 2" key="1">
    <citation type="submission" date="2022-10" db="EMBL/GenBank/DDBJ databases">
        <title>Luteolibacter flavescens strain MCCC 1K03193, whole genome shotgun sequencing project.</title>
        <authorList>
            <person name="Zhao G."/>
            <person name="Shen L."/>
        </authorList>
    </citation>
    <scope>NUCLEOTIDE SEQUENCE [LARGE SCALE GENOMIC DNA]</scope>
    <source>
        <strain evidence="1 2">MCCC 1K03193</strain>
    </source>
</reference>
<accession>A0ABT3FLF9</accession>
<name>A0ABT3FLF9_9BACT</name>
<gene>
    <name evidence="1" type="ORF">OKA04_06645</name>
</gene>
<evidence type="ECO:0000313" key="2">
    <source>
        <dbReference type="Proteomes" id="UP001207930"/>
    </source>
</evidence>
<dbReference type="RefSeq" id="WP_264500363.1">
    <property type="nucleotide sequence ID" value="NZ_JAPDDS010000003.1"/>
</dbReference>
<sequence>MDPRHFLPVPVRLKHLHPDFLDRLASLGGLCLRAKNLAVELASMTDPGGAILEDDDLSWLPSSGLSFNRSRLAGVHALRAAQLTRYPGVLELDFVGDRHPIGFAIPPDGADALAKLVADFCEEECDHEQLIQWRNALVPPFEPCNCCKSSIEMRRAHADAHPLAPILGDAVESGIELHCRVADKSYSFERFIQPAKIDLKGAITVNDMTSLVILRIDPALIHSVHVGTTVTDREVRTVVKAHDLLGNEALVLSMPGDSHVQAWRHYCAVAGA</sequence>
<dbReference type="Proteomes" id="UP001207930">
    <property type="component" value="Unassembled WGS sequence"/>
</dbReference>
<evidence type="ECO:0000313" key="1">
    <source>
        <dbReference type="EMBL" id="MCW1884403.1"/>
    </source>
</evidence>
<comment type="caution">
    <text evidence="1">The sequence shown here is derived from an EMBL/GenBank/DDBJ whole genome shotgun (WGS) entry which is preliminary data.</text>
</comment>
<dbReference type="EMBL" id="JAPDDS010000003">
    <property type="protein sequence ID" value="MCW1884403.1"/>
    <property type="molecule type" value="Genomic_DNA"/>
</dbReference>
<organism evidence="1 2">
    <name type="scientific">Luteolibacter flavescens</name>
    <dbReference type="NCBI Taxonomy" id="1859460"/>
    <lineage>
        <taxon>Bacteria</taxon>
        <taxon>Pseudomonadati</taxon>
        <taxon>Verrucomicrobiota</taxon>
        <taxon>Verrucomicrobiia</taxon>
        <taxon>Verrucomicrobiales</taxon>
        <taxon>Verrucomicrobiaceae</taxon>
        <taxon>Luteolibacter</taxon>
    </lineage>
</organism>
<keyword evidence="2" id="KW-1185">Reference proteome</keyword>
<protein>
    <submittedName>
        <fullName evidence="1">Uncharacterized protein</fullName>
    </submittedName>
</protein>